<comment type="caution">
    <text evidence="4">The sequence shown here is derived from an EMBL/GenBank/DDBJ whole genome shotgun (WGS) entry which is preliminary data.</text>
</comment>
<dbReference type="InterPro" id="IPR034660">
    <property type="entry name" value="DinB/YfiT-like"/>
</dbReference>
<evidence type="ECO:0000256" key="2">
    <source>
        <dbReference type="ARBA" id="ARBA00023163"/>
    </source>
</evidence>
<dbReference type="AlphaFoldDB" id="H5TU90"/>
<dbReference type="SUPFAM" id="SSF46689">
    <property type="entry name" value="Homeodomain-like"/>
    <property type="match status" value="1"/>
</dbReference>
<keyword evidence="5" id="KW-1185">Reference proteome</keyword>
<dbReference type="Proteomes" id="UP000005038">
    <property type="component" value="Unassembled WGS sequence"/>
</dbReference>
<dbReference type="SMART" id="SM00342">
    <property type="entry name" value="HTH_ARAC"/>
    <property type="match status" value="1"/>
</dbReference>
<dbReference type="InterPro" id="IPR024775">
    <property type="entry name" value="DinB-like"/>
</dbReference>
<keyword evidence="1" id="KW-0805">Transcription regulation</keyword>
<evidence type="ECO:0000256" key="1">
    <source>
        <dbReference type="ARBA" id="ARBA00023015"/>
    </source>
</evidence>
<dbReference type="InterPro" id="IPR018060">
    <property type="entry name" value="HTH_AraC"/>
</dbReference>
<dbReference type="SUPFAM" id="SSF109854">
    <property type="entry name" value="DinB/YfiT-like putative metalloenzymes"/>
    <property type="match status" value="1"/>
</dbReference>
<dbReference type="STRING" id="1108044.GOOTI_256_00160"/>
<dbReference type="RefSeq" id="WP_007241203.1">
    <property type="nucleotide sequence ID" value="NZ_BAFB01000256.1"/>
</dbReference>
<accession>H5TU90</accession>
<sequence length="319" mass="34925">MPTQGRDRLRELLDAVLADDNSTLGNMAASVYSSPFHFSRRVARDVGEPPAALRRRVLLERAAWQLRHGASVTDAAFAAGYESVEGFSRAFGRAYGHPPSAMPSGVEGRGHWLPAPNGIHFHSPTVLYVAGSSTFGDGTTASSGDLVSLLVRHDVDDIAALLDVAKSLSDEDFDRVHLPGNTTIAWDGHDESLSDVLHHLVFATVPWMASIDGDDLPDADIRYSAAELADRYDDIAPRWLATVREIDRRKAWADSIVDALCDPPESFVLAHIVAHVLTFSAHRRQLARTMFARVGIDTSAPELDPDPIMWQRRQFGGVQ</sequence>
<evidence type="ECO:0000313" key="5">
    <source>
        <dbReference type="Proteomes" id="UP000005038"/>
    </source>
</evidence>
<dbReference type="GO" id="GO:0043565">
    <property type="term" value="F:sequence-specific DNA binding"/>
    <property type="evidence" value="ECO:0007669"/>
    <property type="project" value="InterPro"/>
</dbReference>
<protein>
    <submittedName>
        <fullName evidence="4">AraC family transcriptional regulator</fullName>
    </submittedName>
</protein>
<gene>
    <name evidence="4" type="ORF">GOOTI_256_00160</name>
</gene>
<keyword evidence="2" id="KW-0804">Transcription</keyword>
<dbReference type="PROSITE" id="PS01124">
    <property type="entry name" value="HTH_ARAC_FAMILY_2"/>
    <property type="match status" value="1"/>
</dbReference>
<name>H5TU90_GORO1</name>
<evidence type="ECO:0000259" key="3">
    <source>
        <dbReference type="PROSITE" id="PS01124"/>
    </source>
</evidence>
<dbReference type="Pfam" id="PF12833">
    <property type="entry name" value="HTH_18"/>
    <property type="match status" value="1"/>
</dbReference>
<dbReference type="EMBL" id="BAFB01000256">
    <property type="protein sequence ID" value="GAB37048.1"/>
    <property type="molecule type" value="Genomic_DNA"/>
</dbReference>
<dbReference type="GO" id="GO:0003700">
    <property type="term" value="F:DNA-binding transcription factor activity"/>
    <property type="evidence" value="ECO:0007669"/>
    <property type="project" value="InterPro"/>
</dbReference>
<dbReference type="Gene3D" id="1.10.10.60">
    <property type="entry name" value="Homeodomain-like"/>
    <property type="match status" value="1"/>
</dbReference>
<dbReference type="InterPro" id="IPR009057">
    <property type="entry name" value="Homeodomain-like_sf"/>
</dbReference>
<organism evidence="4 5">
    <name type="scientific">Gordonia otitidis (strain DSM 44809 / CCUG 52243 / JCM 12355 / NBRC 100426 / IFM 10032)</name>
    <dbReference type="NCBI Taxonomy" id="1108044"/>
    <lineage>
        <taxon>Bacteria</taxon>
        <taxon>Bacillati</taxon>
        <taxon>Actinomycetota</taxon>
        <taxon>Actinomycetes</taxon>
        <taxon>Mycobacteriales</taxon>
        <taxon>Gordoniaceae</taxon>
        <taxon>Gordonia</taxon>
    </lineage>
</organism>
<feature type="domain" description="HTH araC/xylS-type" evidence="3">
    <location>
        <begin position="7"/>
        <end position="105"/>
    </location>
</feature>
<dbReference type="PANTHER" id="PTHR11019">
    <property type="entry name" value="HTH-TYPE TRANSCRIPTIONAL REGULATOR NIMR"/>
    <property type="match status" value="1"/>
</dbReference>
<evidence type="ECO:0000313" key="4">
    <source>
        <dbReference type="EMBL" id="GAB37048.1"/>
    </source>
</evidence>
<dbReference type="PANTHER" id="PTHR11019:SF159">
    <property type="entry name" value="TRANSCRIPTIONAL REGULATOR-RELATED"/>
    <property type="match status" value="1"/>
</dbReference>
<dbReference type="Pfam" id="PF12867">
    <property type="entry name" value="DinB_2"/>
    <property type="match status" value="1"/>
</dbReference>
<reference evidence="4" key="1">
    <citation type="submission" date="2012-02" db="EMBL/GenBank/DDBJ databases">
        <title>Whole genome shotgun sequence of Gordonia otitidis NBRC 100426.</title>
        <authorList>
            <person name="Yoshida I."/>
            <person name="Hosoyama A."/>
            <person name="Tsuchikane K."/>
            <person name="Katsumata H."/>
            <person name="Yamazaki S."/>
            <person name="Fujita N."/>
        </authorList>
    </citation>
    <scope>NUCLEOTIDE SEQUENCE [LARGE SCALE GENOMIC DNA]</scope>
    <source>
        <strain evidence="4">NBRC 100426</strain>
    </source>
</reference>
<dbReference type="OrthoDB" id="161473at2"/>
<proteinExistence type="predicted"/>